<dbReference type="Gene3D" id="2.115.10.20">
    <property type="entry name" value="Glycosyl hydrolase domain, family 43"/>
    <property type="match status" value="1"/>
</dbReference>
<accession>M3FYZ5</accession>
<protein>
    <submittedName>
        <fullName evidence="1">Uncharacterized protein</fullName>
    </submittedName>
</protein>
<evidence type="ECO:0000313" key="2">
    <source>
        <dbReference type="Proteomes" id="UP000030760"/>
    </source>
</evidence>
<evidence type="ECO:0000313" key="1">
    <source>
        <dbReference type="EMBL" id="EMF58325.1"/>
    </source>
</evidence>
<reference evidence="2" key="1">
    <citation type="journal article" date="2013" name="Genome Announc.">
        <title>Draft Genome Sequence of Streptomyces bottropensis ATCC 25435, a Bottromycin-Producing Actinomycete.</title>
        <authorList>
            <person name="Zhang H."/>
            <person name="Zhou W."/>
            <person name="Zhuang Y."/>
            <person name="Liang X."/>
            <person name="Liu T."/>
        </authorList>
    </citation>
    <scope>NUCLEOTIDE SEQUENCE [LARGE SCALE GENOMIC DNA]</scope>
    <source>
        <strain evidence="2">ATCC 25435</strain>
    </source>
</reference>
<dbReference type="AlphaFoldDB" id="M3FYZ5"/>
<dbReference type="EMBL" id="KB405056">
    <property type="protein sequence ID" value="EMF58325.1"/>
    <property type="molecule type" value="Genomic_DNA"/>
</dbReference>
<sequence length="38" mass="4201">MNPYPSRLLYQGMDPNADGDRISLPCRTGLLTQTNSTC</sequence>
<name>M3FYZ5_9ACTN</name>
<gene>
    <name evidence="1" type="ORF">SBD_0997</name>
</gene>
<dbReference type="Proteomes" id="UP000030760">
    <property type="component" value="Unassembled WGS sequence"/>
</dbReference>
<dbReference type="InterPro" id="IPR023296">
    <property type="entry name" value="Glyco_hydro_beta-prop_sf"/>
</dbReference>
<proteinExistence type="predicted"/>
<organism evidence="1 2">
    <name type="scientific">Streptomyces bottropensis ATCC 25435</name>
    <dbReference type="NCBI Taxonomy" id="1054862"/>
    <lineage>
        <taxon>Bacteria</taxon>
        <taxon>Bacillati</taxon>
        <taxon>Actinomycetota</taxon>
        <taxon>Actinomycetes</taxon>
        <taxon>Kitasatosporales</taxon>
        <taxon>Streptomycetaceae</taxon>
        <taxon>Streptomyces</taxon>
    </lineage>
</organism>